<dbReference type="PANTHER" id="PTHR22916:SF3">
    <property type="entry name" value="UDP-GLCNAC:BETAGAL BETA-1,3-N-ACETYLGLUCOSAMINYLTRANSFERASE-LIKE PROTEIN 1"/>
    <property type="match status" value="1"/>
</dbReference>
<proteinExistence type="predicted"/>
<accession>A0A2M9HHS9</accession>
<dbReference type="InterPro" id="IPR001173">
    <property type="entry name" value="Glyco_trans_2-like"/>
</dbReference>
<gene>
    <name evidence="2" type="ORF">CSQ86_09600</name>
</gene>
<dbReference type="InterPro" id="IPR029044">
    <property type="entry name" value="Nucleotide-diphossugar_trans"/>
</dbReference>
<dbReference type="Gene3D" id="3.90.550.10">
    <property type="entry name" value="Spore Coat Polysaccharide Biosynthesis Protein SpsA, Chain A"/>
    <property type="match status" value="1"/>
</dbReference>
<dbReference type="Proteomes" id="UP000229239">
    <property type="component" value="Unassembled WGS sequence"/>
</dbReference>
<sequence length="316" mass="36986">MHSTIILGTYNGEKYLPEFLTSLENQTNQDFDILVSDDLSKDNTLNILKSSIFFRTSRMKIISNNSNHGAAGNFINAINYSPESEYYFFADQDDYWHKDKISILSLLLSNKDNNIPQLVFSDLEVVDKELNNISKSYFSYTKFNPSNKNLSFPRLLIENRVPGCAMGFNKKLFMLMRGNINPQKIVMHDYIALQIAAFFGEIHHLNQSLIKYRQHETNTIGAPQYSLSYFVKRIKRFYLKYGVHIYKHRHNQMILKENQASVLIKLPNASTRREYEVVKQFASLELENKLRRILFLIKEKVYYDKTIETIQGFLTI</sequence>
<dbReference type="PANTHER" id="PTHR22916">
    <property type="entry name" value="GLYCOSYLTRANSFERASE"/>
    <property type="match status" value="1"/>
</dbReference>
<evidence type="ECO:0000259" key="1">
    <source>
        <dbReference type="Pfam" id="PF00535"/>
    </source>
</evidence>
<feature type="domain" description="Glycosyltransferase 2-like" evidence="1">
    <location>
        <begin position="4"/>
        <end position="168"/>
    </location>
</feature>
<keyword evidence="3" id="KW-1185">Reference proteome</keyword>
<dbReference type="OrthoDB" id="9802649at2"/>
<evidence type="ECO:0000313" key="3">
    <source>
        <dbReference type="Proteomes" id="UP000229239"/>
    </source>
</evidence>
<dbReference type="CDD" id="cd04196">
    <property type="entry name" value="GT_2_like_d"/>
    <property type="match status" value="1"/>
</dbReference>
<name>A0A2M9HHS9_9BIFI</name>
<dbReference type="Pfam" id="PF00535">
    <property type="entry name" value="Glycos_transf_2"/>
    <property type="match status" value="1"/>
</dbReference>
<dbReference type="GO" id="GO:0016758">
    <property type="term" value="F:hexosyltransferase activity"/>
    <property type="evidence" value="ECO:0007669"/>
    <property type="project" value="UniProtKB-ARBA"/>
</dbReference>
<protein>
    <recommendedName>
        <fullName evidence="1">Glycosyltransferase 2-like domain-containing protein</fullName>
    </recommendedName>
</protein>
<dbReference type="AlphaFoldDB" id="A0A2M9HHS9"/>
<reference evidence="3" key="1">
    <citation type="submission" date="2017-10" db="EMBL/GenBank/DDBJ databases">
        <title>Draft genome sequences of strains TRE 1, TRE 9, TRE H and TRI 7, isolated from tamarins, belonging to four potential novel Bifidobacterium species.</title>
        <authorList>
            <person name="Mattarelli P."/>
            <person name="Modesto M."/>
            <person name="Puglisi E."/>
            <person name="Morelli L."/>
            <person name="Bonetti A."/>
            <person name="Spezio C."/>
            <person name="Sandri C."/>
        </authorList>
    </citation>
    <scope>NUCLEOTIDE SEQUENCE [LARGE SCALE GENOMIC DNA]</scope>
    <source>
        <strain evidence="3">TREH</strain>
    </source>
</reference>
<organism evidence="2 3">
    <name type="scientific">Bifidobacterium felsineum</name>
    <dbReference type="NCBI Taxonomy" id="2045440"/>
    <lineage>
        <taxon>Bacteria</taxon>
        <taxon>Bacillati</taxon>
        <taxon>Actinomycetota</taxon>
        <taxon>Actinomycetes</taxon>
        <taxon>Bifidobacteriales</taxon>
        <taxon>Bifidobacteriaceae</taxon>
        <taxon>Bifidobacterium</taxon>
    </lineage>
</organism>
<dbReference type="RefSeq" id="WP_100494922.1">
    <property type="nucleotide sequence ID" value="NZ_PEBJ01000010.1"/>
</dbReference>
<evidence type="ECO:0000313" key="2">
    <source>
        <dbReference type="EMBL" id="PJM76388.1"/>
    </source>
</evidence>
<dbReference type="SUPFAM" id="SSF53448">
    <property type="entry name" value="Nucleotide-diphospho-sugar transferases"/>
    <property type="match status" value="1"/>
</dbReference>
<dbReference type="EMBL" id="PEBJ01000010">
    <property type="protein sequence ID" value="PJM76388.1"/>
    <property type="molecule type" value="Genomic_DNA"/>
</dbReference>
<comment type="caution">
    <text evidence="2">The sequence shown here is derived from an EMBL/GenBank/DDBJ whole genome shotgun (WGS) entry which is preliminary data.</text>
</comment>